<feature type="signal peptide" evidence="1">
    <location>
        <begin position="1"/>
        <end position="17"/>
    </location>
</feature>
<keyword evidence="1" id="KW-0732">Signal</keyword>
<name>A0ABM8ZS92_9VIBR</name>
<organism evidence="2 3">
    <name type="scientific">Vibrio stylophorae</name>
    <dbReference type="NCBI Taxonomy" id="659351"/>
    <lineage>
        <taxon>Bacteria</taxon>
        <taxon>Pseudomonadati</taxon>
        <taxon>Pseudomonadota</taxon>
        <taxon>Gammaproteobacteria</taxon>
        <taxon>Vibrionales</taxon>
        <taxon>Vibrionaceae</taxon>
        <taxon>Vibrio</taxon>
    </lineage>
</organism>
<feature type="chain" id="PRO_5046374942" description="Lipoprotein" evidence="1">
    <location>
        <begin position="18"/>
        <end position="186"/>
    </location>
</feature>
<proteinExistence type="predicted"/>
<sequence length="186" mass="20472">MNMKVYLLLFFSIISTACVGSPYTYHVDPTPLKAGESQYVLGKVDVKLTLGEGAITGDKTFANQAQLEAEFRKDLTAAMKAQGILAEHPQSADGTLDIQVDYTRNFNNGGKSLNKPHVKHAFIIHHDNVSLVSMPYCGSYTTDFGSFAEVDANAQIASFEWNEKDEPRDIQLIAEKIIQDVVKVGD</sequence>
<dbReference type="RefSeq" id="WP_237465445.1">
    <property type="nucleotide sequence ID" value="NZ_CAKLDI010000001.1"/>
</dbReference>
<dbReference type="EMBL" id="CAKLDI010000001">
    <property type="protein sequence ID" value="CAH0533175.1"/>
    <property type="molecule type" value="Genomic_DNA"/>
</dbReference>
<evidence type="ECO:0000313" key="2">
    <source>
        <dbReference type="EMBL" id="CAH0533175.1"/>
    </source>
</evidence>
<evidence type="ECO:0000256" key="1">
    <source>
        <dbReference type="SAM" id="SignalP"/>
    </source>
</evidence>
<gene>
    <name evidence="2" type="ORF">VST7929_01037</name>
</gene>
<protein>
    <recommendedName>
        <fullName evidence="4">Lipoprotein</fullName>
    </recommendedName>
</protein>
<comment type="caution">
    <text evidence="2">The sequence shown here is derived from an EMBL/GenBank/DDBJ whole genome shotgun (WGS) entry which is preliminary data.</text>
</comment>
<dbReference type="Proteomes" id="UP000838672">
    <property type="component" value="Unassembled WGS sequence"/>
</dbReference>
<dbReference type="PROSITE" id="PS51257">
    <property type="entry name" value="PROKAR_LIPOPROTEIN"/>
    <property type="match status" value="1"/>
</dbReference>
<evidence type="ECO:0008006" key="4">
    <source>
        <dbReference type="Google" id="ProtNLM"/>
    </source>
</evidence>
<reference evidence="2" key="1">
    <citation type="submission" date="2021-11" db="EMBL/GenBank/DDBJ databases">
        <authorList>
            <person name="Rodrigo-Torres L."/>
            <person name="Arahal R. D."/>
            <person name="Lucena T."/>
        </authorList>
    </citation>
    <scope>NUCLEOTIDE SEQUENCE</scope>
    <source>
        <strain evidence="2">CECT 7929</strain>
    </source>
</reference>
<accession>A0ABM8ZS92</accession>
<keyword evidence="3" id="KW-1185">Reference proteome</keyword>
<evidence type="ECO:0000313" key="3">
    <source>
        <dbReference type="Proteomes" id="UP000838672"/>
    </source>
</evidence>